<dbReference type="AlphaFoldDB" id="A0A8J3S026"/>
<dbReference type="Proteomes" id="UP000655044">
    <property type="component" value="Unassembled WGS sequence"/>
</dbReference>
<dbReference type="PANTHER" id="PTHR43784:SF2">
    <property type="entry name" value="GDSL-LIKE LIPASE_ACYLHYDROLASE, PUTATIVE (AFU_ORTHOLOGUE AFUA_2G00820)-RELATED"/>
    <property type="match status" value="1"/>
</dbReference>
<organism evidence="2 3">
    <name type="scientific">Planobispora rosea</name>
    <dbReference type="NCBI Taxonomy" id="35762"/>
    <lineage>
        <taxon>Bacteria</taxon>
        <taxon>Bacillati</taxon>
        <taxon>Actinomycetota</taxon>
        <taxon>Actinomycetes</taxon>
        <taxon>Streptosporangiales</taxon>
        <taxon>Streptosporangiaceae</taxon>
        <taxon>Planobispora</taxon>
    </lineage>
</organism>
<feature type="domain" description="SGNH hydrolase-type esterase" evidence="1">
    <location>
        <begin position="168"/>
        <end position="355"/>
    </location>
</feature>
<evidence type="ECO:0000259" key="1">
    <source>
        <dbReference type="Pfam" id="PF13472"/>
    </source>
</evidence>
<reference evidence="2" key="1">
    <citation type="submission" date="2021-01" db="EMBL/GenBank/DDBJ databases">
        <title>Whole genome shotgun sequence of Planobispora rosea NBRC 15558.</title>
        <authorList>
            <person name="Komaki H."/>
            <person name="Tamura T."/>
        </authorList>
    </citation>
    <scope>NUCLEOTIDE SEQUENCE</scope>
    <source>
        <strain evidence="2">NBRC 15558</strain>
    </source>
</reference>
<keyword evidence="2" id="KW-0378">Hydrolase</keyword>
<dbReference type="Pfam" id="PF13472">
    <property type="entry name" value="Lipase_GDSL_2"/>
    <property type="match status" value="1"/>
</dbReference>
<dbReference type="EMBL" id="BOOI01000009">
    <property type="protein sequence ID" value="GIH82644.1"/>
    <property type="molecule type" value="Genomic_DNA"/>
</dbReference>
<dbReference type="RefSeq" id="WP_189241765.1">
    <property type="nucleotide sequence ID" value="NZ_BMQP01000004.1"/>
</dbReference>
<dbReference type="CDD" id="cd01830">
    <property type="entry name" value="XynE_like"/>
    <property type="match status" value="1"/>
</dbReference>
<evidence type="ECO:0000313" key="2">
    <source>
        <dbReference type="EMBL" id="GIH82644.1"/>
    </source>
</evidence>
<keyword evidence="3" id="KW-1185">Reference proteome</keyword>
<gene>
    <name evidence="2" type="ORF">Pro02_10520</name>
</gene>
<evidence type="ECO:0000313" key="3">
    <source>
        <dbReference type="Proteomes" id="UP000655044"/>
    </source>
</evidence>
<dbReference type="InterPro" id="IPR013830">
    <property type="entry name" value="SGNH_hydro"/>
</dbReference>
<comment type="caution">
    <text evidence="2">The sequence shown here is derived from an EMBL/GenBank/DDBJ whole genome shotgun (WGS) entry which is preliminary data.</text>
</comment>
<dbReference type="Gene3D" id="3.40.50.1110">
    <property type="entry name" value="SGNH hydrolase"/>
    <property type="match status" value="1"/>
</dbReference>
<dbReference type="SUPFAM" id="SSF52266">
    <property type="entry name" value="SGNH hydrolase"/>
    <property type="match status" value="1"/>
</dbReference>
<sequence length="367" mass="38840">MIWTAGFRTAVISPYEQIRFTEPRGFADQTVRQVLRMAGGGERLRVRLTNRYGRVPLTVAAARVATEHGQAVLTFDGAGRLTVPPGEEAVSDPADLPVAPGADLVLSLYLPEETGLATYSHKPAELAHVTGGDHVASPVLPDAEQVEARFYVSGVDVLVPDGTAVAVAFGDSWFEGVGSTIGANNRSVDFLNRRLSRGWVVNQGIAGNRLLRDGVGEHALARFDRDVLPIPGLTHVLVHFGINDLDLPGMSGEAPVTAGALIEGFTALARRAHGAGLKILAATIGPFAGAVYPGISTPEGLAARREVNDWIRTTDTFDAVFDVARAVEDPEAPDRIHPALDSGDGMHLNDKGAQAMAEAVNLQTLAL</sequence>
<name>A0A8J3S026_PLARO</name>
<protein>
    <submittedName>
        <fullName evidence="2">SGNH hydrolase</fullName>
    </submittedName>
</protein>
<dbReference type="PANTHER" id="PTHR43784">
    <property type="entry name" value="GDSL-LIKE LIPASE/ACYLHYDROLASE, PUTATIVE (AFU_ORTHOLOGUE AFUA_2G00820)-RELATED"/>
    <property type="match status" value="1"/>
</dbReference>
<accession>A0A8J3S026</accession>
<dbReference type="InterPro" id="IPR036514">
    <property type="entry name" value="SGNH_hydro_sf"/>
</dbReference>
<proteinExistence type="predicted"/>
<dbReference type="InterPro" id="IPR053140">
    <property type="entry name" value="GDSL_Rv0518-like"/>
</dbReference>
<dbReference type="GO" id="GO:0016787">
    <property type="term" value="F:hydrolase activity"/>
    <property type="evidence" value="ECO:0007669"/>
    <property type="project" value="UniProtKB-KW"/>
</dbReference>